<dbReference type="AlphaFoldDB" id="A0A673B3B8"/>
<evidence type="ECO:0000313" key="14">
    <source>
        <dbReference type="Proteomes" id="UP000472271"/>
    </source>
</evidence>
<dbReference type="InterPro" id="IPR057448">
    <property type="entry name" value="BCL-11A_Znf_CCHC"/>
</dbReference>
<dbReference type="GO" id="GO:0008270">
    <property type="term" value="F:zinc ion binding"/>
    <property type="evidence" value="ECO:0007669"/>
    <property type="project" value="UniProtKB-KW"/>
</dbReference>
<keyword evidence="6" id="KW-0862">Zinc</keyword>
<name>A0A673B3B8_9TELE</name>
<keyword evidence="8" id="KW-0805">Transcription regulation</keyword>
<feature type="domain" description="C2H2-type" evidence="12">
    <location>
        <begin position="102"/>
        <end position="123"/>
    </location>
</feature>
<comment type="subcellular location">
    <subcellularLocation>
        <location evidence="1">Nucleus</location>
    </subcellularLocation>
</comment>
<dbReference type="Ensembl" id="ENSSORT00005037687.1">
    <property type="protein sequence ID" value="ENSSORP00005036721.1"/>
    <property type="gene ID" value="ENSSORG00005017295.1"/>
</dbReference>
<feature type="region of interest" description="Disordered" evidence="11">
    <location>
        <begin position="52"/>
        <end position="72"/>
    </location>
</feature>
<dbReference type="GO" id="GO:0005634">
    <property type="term" value="C:nucleus"/>
    <property type="evidence" value="ECO:0007669"/>
    <property type="project" value="UniProtKB-SubCell"/>
</dbReference>
<sequence length="176" mass="19541">EIRIGSSDQQPAPPALVASDEGSDLLTCGQCSQAFPLAHILAFIQHKQGGCRSRNQASNTRAAPPSPANRAQQRIANTELEPGFIELRRGAARDREPSYFTCQQCEGVFPSAWAVLQHAQHTHSFSIYQEDEDEDTDMRSGRGEIKDCWLKLSAYSSLDHRQKQGHDIQQGDYQSS</sequence>
<keyword evidence="9" id="KW-0804">Transcription</keyword>
<evidence type="ECO:0000313" key="13">
    <source>
        <dbReference type="Ensembl" id="ENSSORP00005036721.1"/>
    </source>
</evidence>
<evidence type="ECO:0000256" key="6">
    <source>
        <dbReference type="ARBA" id="ARBA00022833"/>
    </source>
</evidence>
<dbReference type="PROSITE" id="PS00028">
    <property type="entry name" value="ZINC_FINGER_C2H2_1"/>
    <property type="match status" value="1"/>
</dbReference>
<dbReference type="InParanoid" id="A0A673B3B8"/>
<evidence type="ECO:0000256" key="1">
    <source>
        <dbReference type="ARBA" id="ARBA00004123"/>
    </source>
</evidence>
<evidence type="ECO:0000259" key="12">
    <source>
        <dbReference type="PROSITE" id="PS00028"/>
    </source>
</evidence>
<keyword evidence="2" id="KW-1017">Isopeptide bond</keyword>
<evidence type="ECO:0000256" key="8">
    <source>
        <dbReference type="ARBA" id="ARBA00023015"/>
    </source>
</evidence>
<evidence type="ECO:0000256" key="9">
    <source>
        <dbReference type="ARBA" id="ARBA00023163"/>
    </source>
</evidence>
<dbReference type="InterPro" id="IPR013087">
    <property type="entry name" value="Znf_C2H2_type"/>
</dbReference>
<evidence type="ECO:0000256" key="11">
    <source>
        <dbReference type="SAM" id="MobiDB-lite"/>
    </source>
</evidence>
<dbReference type="GO" id="GO:0000978">
    <property type="term" value="F:RNA polymerase II cis-regulatory region sequence-specific DNA binding"/>
    <property type="evidence" value="ECO:0007669"/>
    <property type="project" value="TreeGrafter"/>
</dbReference>
<dbReference type="PANTHER" id="PTHR45993">
    <property type="entry name" value="B-CELL LYMPHOMA/LEUKEMIA 11"/>
    <property type="match status" value="1"/>
</dbReference>
<dbReference type="Proteomes" id="UP000472271">
    <property type="component" value="Chromosome 13"/>
</dbReference>
<reference evidence="13" key="2">
    <citation type="submission" date="2025-08" db="UniProtKB">
        <authorList>
            <consortium name="Ensembl"/>
        </authorList>
    </citation>
    <scope>IDENTIFICATION</scope>
</reference>
<evidence type="ECO:0000256" key="7">
    <source>
        <dbReference type="ARBA" id="ARBA00022843"/>
    </source>
</evidence>
<dbReference type="PANTHER" id="PTHR45993:SF8">
    <property type="entry name" value="ZINC FINGER PROTEIN 296"/>
    <property type="match status" value="1"/>
</dbReference>
<dbReference type="GO" id="GO:0003700">
    <property type="term" value="F:DNA-binding transcription factor activity"/>
    <property type="evidence" value="ECO:0007669"/>
    <property type="project" value="TreeGrafter"/>
</dbReference>
<keyword evidence="3" id="KW-0479">Metal-binding</keyword>
<reference evidence="13" key="1">
    <citation type="submission" date="2019-06" db="EMBL/GenBank/DDBJ databases">
        <authorList>
            <consortium name="Wellcome Sanger Institute Data Sharing"/>
        </authorList>
    </citation>
    <scope>NUCLEOTIDE SEQUENCE [LARGE SCALE GENOMIC DNA]</scope>
</reference>
<evidence type="ECO:0000256" key="2">
    <source>
        <dbReference type="ARBA" id="ARBA00022499"/>
    </source>
</evidence>
<dbReference type="GO" id="GO:0045944">
    <property type="term" value="P:positive regulation of transcription by RNA polymerase II"/>
    <property type="evidence" value="ECO:0007669"/>
    <property type="project" value="TreeGrafter"/>
</dbReference>
<dbReference type="Pfam" id="PF25491">
    <property type="entry name" value="CCHC_BCL-11A"/>
    <property type="match status" value="1"/>
</dbReference>
<evidence type="ECO:0000256" key="3">
    <source>
        <dbReference type="ARBA" id="ARBA00022723"/>
    </source>
</evidence>
<keyword evidence="14" id="KW-1185">Reference proteome</keyword>
<dbReference type="InterPro" id="IPR051497">
    <property type="entry name" value="Dev/Hematopoietic_TF"/>
</dbReference>
<keyword evidence="5" id="KW-0863">Zinc-finger</keyword>
<accession>A0A673B3B8</accession>
<organism evidence="13 14">
    <name type="scientific">Sphaeramia orbicularis</name>
    <name type="common">orbiculate cardinalfish</name>
    <dbReference type="NCBI Taxonomy" id="375764"/>
    <lineage>
        <taxon>Eukaryota</taxon>
        <taxon>Metazoa</taxon>
        <taxon>Chordata</taxon>
        <taxon>Craniata</taxon>
        <taxon>Vertebrata</taxon>
        <taxon>Euteleostomi</taxon>
        <taxon>Actinopterygii</taxon>
        <taxon>Neopterygii</taxon>
        <taxon>Teleostei</taxon>
        <taxon>Neoteleostei</taxon>
        <taxon>Acanthomorphata</taxon>
        <taxon>Gobiaria</taxon>
        <taxon>Kurtiformes</taxon>
        <taxon>Apogonoidei</taxon>
        <taxon>Apogonidae</taxon>
        <taxon>Apogoninae</taxon>
        <taxon>Sphaeramia</taxon>
    </lineage>
</organism>
<keyword evidence="4" id="KW-0677">Repeat</keyword>
<evidence type="ECO:0000256" key="10">
    <source>
        <dbReference type="ARBA" id="ARBA00023242"/>
    </source>
</evidence>
<keyword evidence="10" id="KW-0539">Nucleus</keyword>
<evidence type="ECO:0000256" key="5">
    <source>
        <dbReference type="ARBA" id="ARBA00022771"/>
    </source>
</evidence>
<keyword evidence="7" id="KW-0832">Ubl conjugation</keyword>
<evidence type="ECO:0000256" key="4">
    <source>
        <dbReference type="ARBA" id="ARBA00022737"/>
    </source>
</evidence>
<protein>
    <recommendedName>
        <fullName evidence="12">C2H2-type domain-containing protein</fullName>
    </recommendedName>
</protein>
<proteinExistence type="predicted"/>
<reference evidence="13" key="3">
    <citation type="submission" date="2025-09" db="UniProtKB">
        <authorList>
            <consortium name="Ensembl"/>
        </authorList>
    </citation>
    <scope>IDENTIFICATION</scope>
</reference>